<dbReference type="RefSeq" id="WP_238231043.1">
    <property type="nucleotide sequence ID" value="NZ_BPQO01000022.1"/>
</dbReference>
<keyword evidence="4" id="KW-1185">Reference proteome</keyword>
<dbReference type="InterPro" id="IPR036680">
    <property type="entry name" value="SPOR-like_sf"/>
</dbReference>
<name>A0AAV4ZS45_9HYPH</name>
<dbReference type="GO" id="GO:0042834">
    <property type="term" value="F:peptidoglycan binding"/>
    <property type="evidence" value="ECO:0007669"/>
    <property type="project" value="InterPro"/>
</dbReference>
<reference evidence="3" key="2">
    <citation type="submission" date="2021-08" db="EMBL/GenBank/DDBJ databases">
        <authorList>
            <person name="Tani A."/>
            <person name="Ola A."/>
            <person name="Ogura Y."/>
            <person name="Katsura K."/>
            <person name="Hayashi T."/>
        </authorList>
    </citation>
    <scope>NUCLEOTIDE SEQUENCE</scope>
    <source>
        <strain evidence="3">DSM 16372</strain>
    </source>
</reference>
<feature type="chain" id="PRO_5043865036" description="SPOR domain-containing protein" evidence="1">
    <location>
        <begin position="25"/>
        <end position="115"/>
    </location>
</feature>
<dbReference type="PROSITE" id="PS51724">
    <property type="entry name" value="SPOR"/>
    <property type="match status" value="1"/>
</dbReference>
<comment type="caution">
    <text evidence="3">The sequence shown here is derived from an EMBL/GenBank/DDBJ whole genome shotgun (WGS) entry which is preliminary data.</text>
</comment>
<dbReference type="EMBL" id="BPQO01000022">
    <property type="protein sequence ID" value="GJD90886.1"/>
    <property type="molecule type" value="Genomic_DNA"/>
</dbReference>
<protein>
    <recommendedName>
        <fullName evidence="2">SPOR domain-containing protein</fullName>
    </recommendedName>
</protein>
<evidence type="ECO:0000256" key="1">
    <source>
        <dbReference type="SAM" id="SignalP"/>
    </source>
</evidence>
<feature type="signal peptide" evidence="1">
    <location>
        <begin position="1"/>
        <end position="24"/>
    </location>
</feature>
<dbReference type="InterPro" id="IPR007730">
    <property type="entry name" value="SPOR-like_dom"/>
</dbReference>
<dbReference type="Gene3D" id="3.30.70.1070">
    <property type="entry name" value="Sporulation related repeat"/>
    <property type="match status" value="1"/>
</dbReference>
<accession>A0AAV4ZS45</accession>
<sequence>MSASGIRVLLAAALSAAACSHAVALDEGLWLVAGSFRNPDYANFQAEAVRKASAAVRRCGLRPFNDFSGKFGFAEGFDVVVVGPYRTRSEADAVLRRLRPCISDAFVKPGRYLGE</sequence>
<organism evidence="3 4">
    <name type="scientific">Methylobacterium hispanicum</name>
    <dbReference type="NCBI Taxonomy" id="270350"/>
    <lineage>
        <taxon>Bacteria</taxon>
        <taxon>Pseudomonadati</taxon>
        <taxon>Pseudomonadota</taxon>
        <taxon>Alphaproteobacteria</taxon>
        <taxon>Hyphomicrobiales</taxon>
        <taxon>Methylobacteriaceae</taxon>
        <taxon>Methylobacterium</taxon>
    </lineage>
</organism>
<dbReference type="Pfam" id="PF05036">
    <property type="entry name" value="SPOR"/>
    <property type="match status" value="1"/>
</dbReference>
<feature type="domain" description="SPOR" evidence="2">
    <location>
        <begin position="23"/>
        <end position="112"/>
    </location>
</feature>
<dbReference type="SUPFAM" id="SSF110997">
    <property type="entry name" value="Sporulation related repeat"/>
    <property type="match status" value="1"/>
</dbReference>
<gene>
    <name evidence="3" type="ORF">BHAOGJBA_4430</name>
</gene>
<dbReference type="Proteomes" id="UP001055247">
    <property type="component" value="Unassembled WGS sequence"/>
</dbReference>
<dbReference type="AlphaFoldDB" id="A0AAV4ZS45"/>
<evidence type="ECO:0000313" key="3">
    <source>
        <dbReference type="EMBL" id="GJD90886.1"/>
    </source>
</evidence>
<dbReference type="PROSITE" id="PS51257">
    <property type="entry name" value="PROKAR_LIPOPROTEIN"/>
    <property type="match status" value="1"/>
</dbReference>
<evidence type="ECO:0000259" key="2">
    <source>
        <dbReference type="PROSITE" id="PS51724"/>
    </source>
</evidence>
<keyword evidence="1" id="KW-0732">Signal</keyword>
<reference evidence="3" key="1">
    <citation type="journal article" date="2016" name="Front. Microbiol.">
        <title>Genome Sequence of the Piezophilic, Mesophilic Sulfate-Reducing Bacterium Desulfovibrio indicus J2T.</title>
        <authorList>
            <person name="Cao J."/>
            <person name="Maignien L."/>
            <person name="Shao Z."/>
            <person name="Alain K."/>
            <person name="Jebbar M."/>
        </authorList>
    </citation>
    <scope>NUCLEOTIDE SEQUENCE</scope>
    <source>
        <strain evidence="3">DSM 16372</strain>
    </source>
</reference>
<evidence type="ECO:0000313" key="4">
    <source>
        <dbReference type="Proteomes" id="UP001055247"/>
    </source>
</evidence>
<proteinExistence type="predicted"/>